<organism evidence="8 9">
    <name type="scientific">Peredibacter starrii</name>
    <dbReference type="NCBI Taxonomy" id="28202"/>
    <lineage>
        <taxon>Bacteria</taxon>
        <taxon>Pseudomonadati</taxon>
        <taxon>Bdellovibrionota</taxon>
        <taxon>Bacteriovoracia</taxon>
        <taxon>Bacteriovoracales</taxon>
        <taxon>Bacteriovoracaceae</taxon>
        <taxon>Peredibacter</taxon>
    </lineage>
</organism>
<evidence type="ECO:0000256" key="4">
    <source>
        <dbReference type="ARBA" id="ARBA00023167"/>
    </source>
</evidence>
<evidence type="ECO:0000313" key="9">
    <source>
        <dbReference type="Proteomes" id="UP001324634"/>
    </source>
</evidence>
<dbReference type="InterPro" id="IPR001303">
    <property type="entry name" value="Aldolase_II/adducin_N"/>
</dbReference>
<accession>A0AAX4HMT4</accession>
<dbReference type="PANTHER" id="PTHR10640">
    <property type="entry name" value="METHYLTHIORIBULOSE-1-PHOSPHATE DEHYDRATASE"/>
    <property type="match status" value="1"/>
</dbReference>
<dbReference type="HAMAP" id="MF_01677">
    <property type="entry name" value="Salvage_MtnB"/>
    <property type="match status" value="1"/>
</dbReference>
<dbReference type="GO" id="GO:0019509">
    <property type="term" value="P:L-methionine salvage from methylthioadenosine"/>
    <property type="evidence" value="ECO:0007669"/>
    <property type="project" value="UniProtKB-UniRule"/>
</dbReference>
<proteinExistence type="inferred from homology"/>
<dbReference type="GO" id="GO:0005737">
    <property type="term" value="C:cytoplasm"/>
    <property type="evidence" value="ECO:0007669"/>
    <property type="project" value="UniProtKB-UniRule"/>
</dbReference>
<name>A0AAX4HMT4_9BACT</name>
<comment type="similarity">
    <text evidence="6">Belongs to the aldolase class II family. MtnB subfamily.</text>
</comment>
<reference evidence="8 9" key="1">
    <citation type="submission" date="2023-11" db="EMBL/GenBank/DDBJ databases">
        <title>Peredibacter starrii A3.12.</title>
        <authorList>
            <person name="Mitchell R.J."/>
        </authorList>
    </citation>
    <scope>NUCLEOTIDE SEQUENCE [LARGE SCALE GENOMIC DNA]</scope>
    <source>
        <strain evidence="8 9">A3.12</strain>
    </source>
</reference>
<gene>
    <name evidence="6 8" type="primary">mtnB</name>
    <name evidence="8" type="ORF">SOO65_17975</name>
</gene>
<comment type="cofactor">
    <cofactor evidence="6">
        <name>Zn(2+)</name>
        <dbReference type="ChEBI" id="CHEBI:29105"/>
    </cofactor>
    <text evidence="6">Binds 1 zinc ion per subunit.</text>
</comment>
<dbReference type="GO" id="GO:0008270">
    <property type="term" value="F:zinc ion binding"/>
    <property type="evidence" value="ECO:0007669"/>
    <property type="project" value="UniProtKB-UniRule"/>
</dbReference>
<comment type="function">
    <text evidence="6">Catalyzes the dehydration of methylthioribulose-1-phosphate (MTRu-1-P) into 2,3-diketo-5-methylthiopentyl-1-phosphate (DK-MTP-1-P).</text>
</comment>
<keyword evidence="1 6" id="KW-0028">Amino-acid biosynthesis</keyword>
<evidence type="ECO:0000256" key="6">
    <source>
        <dbReference type="HAMAP-Rule" id="MF_01677"/>
    </source>
</evidence>
<dbReference type="Proteomes" id="UP001324634">
    <property type="component" value="Chromosome"/>
</dbReference>
<feature type="binding site" evidence="6">
    <location>
        <position position="102"/>
    </location>
    <ligand>
        <name>Zn(2+)</name>
        <dbReference type="ChEBI" id="CHEBI:29105"/>
    </ligand>
</feature>
<dbReference type="InterPro" id="IPR017714">
    <property type="entry name" value="MethylthioRu-1-P_deHdtase_MtnB"/>
</dbReference>
<dbReference type="EMBL" id="CP139487">
    <property type="protein sequence ID" value="WPU64585.1"/>
    <property type="molecule type" value="Genomic_DNA"/>
</dbReference>
<keyword evidence="3 6" id="KW-0862">Zinc</keyword>
<dbReference type="Gene3D" id="3.40.225.10">
    <property type="entry name" value="Class II aldolase/adducin N-terminal domain"/>
    <property type="match status" value="1"/>
</dbReference>
<keyword evidence="9" id="KW-1185">Reference proteome</keyword>
<dbReference type="AlphaFoldDB" id="A0AAX4HMT4"/>
<feature type="binding site" evidence="6">
    <location>
        <position position="104"/>
    </location>
    <ligand>
        <name>Zn(2+)</name>
        <dbReference type="ChEBI" id="CHEBI:29105"/>
    </ligand>
</feature>
<evidence type="ECO:0000259" key="7">
    <source>
        <dbReference type="SMART" id="SM01007"/>
    </source>
</evidence>
<evidence type="ECO:0000313" key="8">
    <source>
        <dbReference type="EMBL" id="WPU64585.1"/>
    </source>
</evidence>
<protein>
    <recommendedName>
        <fullName evidence="6">Methylthioribulose-1-phosphate dehydratase</fullName>
        <shortName evidence="6">MTRu-1-P dehydratase</shortName>
        <ecNumber evidence="6">4.2.1.109</ecNumber>
    </recommendedName>
</protein>
<dbReference type="InterPro" id="IPR036409">
    <property type="entry name" value="Aldolase_II/adducin_N_sf"/>
</dbReference>
<evidence type="ECO:0000256" key="1">
    <source>
        <dbReference type="ARBA" id="ARBA00022605"/>
    </source>
</evidence>
<dbReference type="GO" id="GO:0046570">
    <property type="term" value="F:methylthioribulose 1-phosphate dehydratase activity"/>
    <property type="evidence" value="ECO:0007669"/>
    <property type="project" value="UniProtKB-UniRule"/>
</dbReference>
<dbReference type="SMART" id="SM01007">
    <property type="entry name" value="Aldolase_II"/>
    <property type="match status" value="1"/>
</dbReference>
<dbReference type="Pfam" id="PF00596">
    <property type="entry name" value="Aldolase_II"/>
    <property type="match status" value="1"/>
</dbReference>
<keyword evidence="4 6" id="KW-0486">Methionine biosynthesis</keyword>
<dbReference type="PANTHER" id="PTHR10640:SF7">
    <property type="entry name" value="METHYLTHIORIBULOSE-1-PHOSPHATE DEHYDRATASE"/>
    <property type="match status" value="1"/>
</dbReference>
<dbReference type="SUPFAM" id="SSF53639">
    <property type="entry name" value="AraD/HMP-PK domain-like"/>
    <property type="match status" value="1"/>
</dbReference>
<feature type="domain" description="Class II aldolase/adducin N-terminal" evidence="7">
    <location>
        <begin position="11"/>
        <end position="203"/>
    </location>
</feature>
<evidence type="ECO:0000256" key="2">
    <source>
        <dbReference type="ARBA" id="ARBA00022723"/>
    </source>
</evidence>
<comment type="catalytic activity">
    <reaction evidence="6">
        <text>5-(methylsulfanyl)-D-ribulose 1-phosphate = 5-methylsulfanyl-2,3-dioxopentyl phosphate + H2O</text>
        <dbReference type="Rhea" id="RHEA:15549"/>
        <dbReference type="ChEBI" id="CHEBI:15377"/>
        <dbReference type="ChEBI" id="CHEBI:58548"/>
        <dbReference type="ChEBI" id="CHEBI:58828"/>
        <dbReference type="EC" id="4.2.1.109"/>
    </reaction>
</comment>
<dbReference type="EC" id="4.2.1.109" evidence="6"/>
<sequence length="208" mass="23538">MFTGQNLKLTEELLEAIRFFNHKGWSPATSTNYSARAENKSEYIISRSGVDKSKFCSSDLILINAKGEVLPPFNQPGIKSSAETEIHTALYDMFPEVNCVLHTHSVLGTVLSHSLVKEKQIRFEGFEILKGLEGNKTHELVETLPIVPNSQVMSEILNNIKGRLDKNVHGFLIAGHGLYTWGKDIATAKRHVETYEFLFECYHTMRRI</sequence>
<keyword evidence="2 6" id="KW-0479">Metal-binding</keyword>
<evidence type="ECO:0000256" key="5">
    <source>
        <dbReference type="ARBA" id="ARBA00023239"/>
    </source>
</evidence>
<dbReference type="KEGG" id="psti:SOO65_17975"/>
<keyword evidence="5 6" id="KW-0456">Lyase</keyword>
<evidence type="ECO:0000256" key="3">
    <source>
        <dbReference type="ARBA" id="ARBA00022833"/>
    </source>
</evidence>
<comment type="pathway">
    <text evidence="6">Amino-acid biosynthesis; L-methionine biosynthesis via salvage pathway; L-methionine from S-methyl-5-thio-alpha-D-ribose 1-phosphate: step 2/6.</text>
</comment>
<dbReference type="RefSeq" id="WP_321393643.1">
    <property type="nucleotide sequence ID" value="NZ_CP139487.1"/>
</dbReference>
<dbReference type="NCBIfam" id="TIGR03328">
    <property type="entry name" value="salvage_mtnB"/>
    <property type="match status" value="1"/>
</dbReference>